<evidence type="ECO:0000256" key="1">
    <source>
        <dbReference type="SAM" id="MobiDB-lite"/>
    </source>
</evidence>
<dbReference type="PANTHER" id="PTHR15629">
    <property type="entry name" value="SH3YL1 PROTEIN"/>
    <property type="match status" value="1"/>
</dbReference>
<gene>
    <name evidence="3" type="ORF">GGQ83_001123</name>
</gene>
<reference evidence="3 4" key="1">
    <citation type="submission" date="2020-08" db="EMBL/GenBank/DDBJ databases">
        <title>Genomic Encyclopedia of Type Strains, Phase IV (KMG-IV): sequencing the most valuable type-strain genomes for metagenomic binning, comparative biology and taxonomic classification.</title>
        <authorList>
            <person name="Goeker M."/>
        </authorList>
    </citation>
    <scope>NUCLEOTIDE SEQUENCE [LARGE SCALE GENOMIC DNA]</scope>
    <source>
        <strain evidence="3 4">DSM 19979</strain>
    </source>
</reference>
<dbReference type="Pfam" id="PF04366">
    <property type="entry name" value="Ysc84"/>
    <property type="match status" value="1"/>
</dbReference>
<dbReference type="RefSeq" id="WP_184382690.1">
    <property type="nucleotide sequence ID" value="NZ_JACIDJ010000001.1"/>
</dbReference>
<feature type="compositionally biased region" description="Pro residues" evidence="1">
    <location>
        <begin position="254"/>
        <end position="265"/>
    </location>
</feature>
<dbReference type="Proteomes" id="UP000553193">
    <property type="component" value="Unassembled WGS sequence"/>
</dbReference>
<evidence type="ECO:0000313" key="4">
    <source>
        <dbReference type="Proteomes" id="UP000553193"/>
    </source>
</evidence>
<dbReference type="EMBL" id="JACIDJ010000001">
    <property type="protein sequence ID" value="MBB3897697.1"/>
    <property type="molecule type" value="Genomic_DNA"/>
</dbReference>
<sequence>MRNLIWRNLVSPRLPGRNILRKLGLGPMLTMVGVLALAACAGPPGATGPQRLVDNSALSVQDILSSENDRLNAATLLPRARGAVVCPRRFRAAFFAGGEGGGCVLLGRDAAGSWSSPAFYVLGSASFGLQAGIRDSQTLILVMNDRALDAMINRQFTLGADASLAVLHVGGAVEGAITTALGADLVAFSRSRGLYAGVALDGTVLQPQPEWDQAYYGRAVVARDIVRNMTVHNPGADPLRAALLRAGTQARAPAPSPAFAPPPPADSGFVNPAPGPAPSGVGRAPLSPIAR</sequence>
<dbReference type="InterPro" id="IPR007461">
    <property type="entry name" value="Ysc84_actin-binding"/>
</dbReference>
<comment type="caution">
    <text evidence="3">The sequence shown here is derived from an EMBL/GenBank/DDBJ whole genome shotgun (WGS) entry which is preliminary data.</text>
</comment>
<feature type="region of interest" description="Disordered" evidence="1">
    <location>
        <begin position="251"/>
        <end position="291"/>
    </location>
</feature>
<dbReference type="GO" id="GO:0035091">
    <property type="term" value="F:phosphatidylinositol binding"/>
    <property type="evidence" value="ECO:0007669"/>
    <property type="project" value="TreeGrafter"/>
</dbReference>
<dbReference type="PANTHER" id="PTHR15629:SF2">
    <property type="entry name" value="SH3 DOMAIN-CONTAINING YSC84-LIKE PROTEIN 1"/>
    <property type="match status" value="1"/>
</dbReference>
<name>A0A840A9B8_9PROT</name>
<evidence type="ECO:0000259" key="2">
    <source>
        <dbReference type="Pfam" id="PF04366"/>
    </source>
</evidence>
<organism evidence="3 4">
    <name type="scientific">Roseococcus suduntuyensis</name>
    <dbReference type="NCBI Taxonomy" id="455361"/>
    <lineage>
        <taxon>Bacteria</taxon>
        <taxon>Pseudomonadati</taxon>
        <taxon>Pseudomonadota</taxon>
        <taxon>Alphaproteobacteria</taxon>
        <taxon>Acetobacterales</taxon>
        <taxon>Roseomonadaceae</taxon>
        <taxon>Roseococcus</taxon>
    </lineage>
</organism>
<accession>A0A840A9B8</accession>
<feature type="domain" description="Ysc84 actin-binding" evidence="2">
    <location>
        <begin position="124"/>
        <end position="244"/>
    </location>
</feature>
<evidence type="ECO:0000313" key="3">
    <source>
        <dbReference type="EMBL" id="MBB3897697.1"/>
    </source>
</evidence>
<dbReference type="InterPro" id="IPR051702">
    <property type="entry name" value="SH3_domain_YSC84-like"/>
</dbReference>
<keyword evidence="4" id="KW-1185">Reference proteome</keyword>
<dbReference type="AlphaFoldDB" id="A0A840A9B8"/>
<protein>
    <submittedName>
        <fullName evidence="3">Lipid-binding SYLF domain-containing protein</fullName>
    </submittedName>
</protein>
<proteinExistence type="predicted"/>
<dbReference type="CDD" id="cd11524">
    <property type="entry name" value="SYLF"/>
    <property type="match status" value="1"/>
</dbReference>